<dbReference type="Proteomes" id="UP000812440">
    <property type="component" value="Chromosome 1"/>
</dbReference>
<name>A0A8T2KC78_9PIPI</name>
<organism evidence="1 2">
    <name type="scientific">Hymenochirus boettgeri</name>
    <name type="common">Congo dwarf clawed frog</name>
    <dbReference type="NCBI Taxonomy" id="247094"/>
    <lineage>
        <taxon>Eukaryota</taxon>
        <taxon>Metazoa</taxon>
        <taxon>Chordata</taxon>
        <taxon>Craniata</taxon>
        <taxon>Vertebrata</taxon>
        <taxon>Euteleostomi</taxon>
        <taxon>Amphibia</taxon>
        <taxon>Batrachia</taxon>
        <taxon>Anura</taxon>
        <taxon>Pipoidea</taxon>
        <taxon>Pipidae</taxon>
        <taxon>Pipinae</taxon>
        <taxon>Hymenochirus</taxon>
    </lineage>
</organism>
<dbReference type="AlphaFoldDB" id="A0A8T2KC78"/>
<keyword evidence="2" id="KW-1185">Reference proteome</keyword>
<reference evidence="1" key="1">
    <citation type="thesis" date="2020" institute="ProQuest LLC" country="789 East Eisenhower Parkway, Ann Arbor, MI, USA">
        <title>Comparative Genomics and Chromosome Evolution.</title>
        <authorList>
            <person name="Mudd A.B."/>
        </authorList>
    </citation>
    <scope>NUCLEOTIDE SEQUENCE</scope>
    <source>
        <strain evidence="1">Female2</strain>
        <tissue evidence="1">Blood</tissue>
    </source>
</reference>
<dbReference type="EMBL" id="JAACNH010000001">
    <property type="protein sequence ID" value="KAG8453982.1"/>
    <property type="molecule type" value="Genomic_DNA"/>
</dbReference>
<comment type="caution">
    <text evidence="1">The sequence shown here is derived from an EMBL/GenBank/DDBJ whole genome shotgun (WGS) entry which is preliminary data.</text>
</comment>
<protein>
    <submittedName>
        <fullName evidence="1">Uncharacterized protein</fullName>
    </submittedName>
</protein>
<gene>
    <name evidence="1" type="ORF">GDO86_000562</name>
</gene>
<sequence>MAGDTKIFQVIDFCLNCMMSVYVEIKHSCNFVTATCTSKKIVWSPLAPGMEMYHFSSQQPFNPSLLLEDSNRK</sequence>
<accession>A0A8T2KC78</accession>
<evidence type="ECO:0000313" key="1">
    <source>
        <dbReference type="EMBL" id="KAG8453982.1"/>
    </source>
</evidence>
<proteinExistence type="predicted"/>
<evidence type="ECO:0000313" key="2">
    <source>
        <dbReference type="Proteomes" id="UP000812440"/>
    </source>
</evidence>